<reference evidence="2 5" key="2">
    <citation type="submission" date="2020-04" db="EMBL/GenBank/DDBJ databases">
        <authorList>
            <person name="De Canck E."/>
        </authorList>
    </citation>
    <scope>NUCLEOTIDE SEQUENCE [LARGE SCALE GENOMIC DNA]</scope>
    <source>
        <strain evidence="2 5">LMG 27174</strain>
    </source>
</reference>
<gene>
    <name evidence="3" type="ORF">C0Z16_21635</name>
    <name evidence="2" type="ORF">LMG27174_02008</name>
</gene>
<proteinExistence type="predicted"/>
<organism evidence="2 5">
    <name type="scientific">Paraburkholderia rhynchosiae</name>
    <dbReference type="NCBI Taxonomy" id="487049"/>
    <lineage>
        <taxon>Bacteria</taxon>
        <taxon>Pseudomonadati</taxon>
        <taxon>Pseudomonadota</taxon>
        <taxon>Betaproteobacteria</taxon>
        <taxon>Burkholderiales</taxon>
        <taxon>Burkholderiaceae</taxon>
        <taxon>Paraburkholderia</taxon>
    </lineage>
</organism>
<protein>
    <recommendedName>
        <fullName evidence="1">ATP nucleosidase Cap17-like N-terminal domain-containing protein</fullName>
    </recommendedName>
</protein>
<dbReference type="EMBL" id="PNXY01000015">
    <property type="protein sequence ID" value="PMS29015.1"/>
    <property type="molecule type" value="Genomic_DNA"/>
</dbReference>
<dbReference type="Proteomes" id="UP000494205">
    <property type="component" value="Unassembled WGS sequence"/>
</dbReference>
<evidence type="ECO:0000313" key="2">
    <source>
        <dbReference type="EMBL" id="CAB3668265.1"/>
    </source>
</evidence>
<reference evidence="3 4" key="1">
    <citation type="submission" date="2018-01" db="EMBL/GenBank/DDBJ databases">
        <title>Whole genome analyses suggest that Burkholderia sensu lato contains two further novel genera in the rhizoxinica-symbiotica group Mycetohabitans gen. nov., and Trinickia gen. nov.: implications for the evolution of diazotrophy and nodulation in the Burkholderiaceae.</title>
        <authorList>
            <person name="Estrada-de los Santos P."/>
            <person name="Palmer M."/>
            <person name="Chavez-Ramirez B."/>
            <person name="Beukes C."/>
            <person name="Steenkamp E.T."/>
            <person name="Hirsch A.M."/>
            <person name="Manyaka P."/>
            <person name="Maluk M."/>
            <person name="Lafos M."/>
            <person name="Crook M."/>
            <person name="Gross E."/>
            <person name="Simon M.F."/>
            <person name="Bueno dos Reis Junior F."/>
            <person name="Poole P.S."/>
            <person name="Venter S.N."/>
            <person name="James E.K."/>
        </authorList>
    </citation>
    <scope>NUCLEOTIDE SEQUENCE [LARGE SCALE GENOMIC DNA]</scope>
    <source>
        <strain evidence="3 4">WSM 3937</strain>
    </source>
</reference>
<evidence type="ECO:0000313" key="5">
    <source>
        <dbReference type="Proteomes" id="UP000494205"/>
    </source>
</evidence>
<dbReference type="Proteomes" id="UP000235659">
    <property type="component" value="Unassembled WGS sequence"/>
</dbReference>
<sequence length="387" mass="43249">MTRSALFGRRVHITGSISGDLALASADEVRRARAIVESLVKELIRRGAMFVIPVDAEKLREDGLPICFDWLVWETVHKHLHARPEGAPSPLVIAVKHHKTETQIPEQYAALWSSLRGSPMVQIESSALWNMNSKRMEMQARHGDMLITLGGGEGVLFLANIYHDAGKPVIPLNLKLGSAQSGSLRLFDFGLAGNNATRLFQTDTALSSHGWLNRLEMPPRQAVPESVDDLMALLEALAPPKAFVVRLLNPEHEDFKDVQAFFDTVVKPVIEDELRYKMITVDGYQAFDHARIDQEIFAKLHRSSIVLADITGSRPNCFLELGYALGRGLPTMLMAKAGTAHPFDITTFSGHHWKTTGSVEERRRELRKHWEAVRNRPTLVPTEPLIP</sequence>
<dbReference type="InterPro" id="IPR041327">
    <property type="entry name" value="Cap17-like_N"/>
</dbReference>
<dbReference type="Pfam" id="PF18178">
    <property type="entry name" value="Cap17-like_N"/>
    <property type="match status" value="1"/>
</dbReference>
<dbReference type="OrthoDB" id="5180013at2"/>
<evidence type="ECO:0000259" key="1">
    <source>
        <dbReference type="Pfam" id="PF18178"/>
    </source>
</evidence>
<feature type="domain" description="ATP nucleosidase Cap17-like N-terminal" evidence="1">
    <location>
        <begin position="6"/>
        <end position="234"/>
    </location>
</feature>
<evidence type="ECO:0000313" key="3">
    <source>
        <dbReference type="EMBL" id="PMS29015.1"/>
    </source>
</evidence>
<name>A0A2N7WI92_9BURK</name>
<keyword evidence="4" id="KW-1185">Reference proteome</keyword>
<accession>A0A2N7WI92</accession>
<dbReference type="AlphaFoldDB" id="A0A2N7WI92"/>
<dbReference type="RefSeq" id="WP_102634129.1">
    <property type="nucleotide sequence ID" value="NZ_CADIJZ010000006.1"/>
</dbReference>
<evidence type="ECO:0000313" key="4">
    <source>
        <dbReference type="Proteomes" id="UP000235659"/>
    </source>
</evidence>
<dbReference type="EMBL" id="CADIJZ010000006">
    <property type="protein sequence ID" value="CAB3668265.1"/>
    <property type="molecule type" value="Genomic_DNA"/>
</dbReference>